<dbReference type="InterPro" id="IPR001789">
    <property type="entry name" value="Sig_transdc_resp-reg_receiver"/>
</dbReference>
<comment type="caution">
    <text evidence="5">The sequence shown here is derived from an EMBL/GenBank/DDBJ whole genome shotgun (WGS) entry which is preliminary data.</text>
</comment>
<evidence type="ECO:0000256" key="3">
    <source>
        <dbReference type="PROSITE-ProRule" id="PRU00169"/>
    </source>
</evidence>
<dbReference type="EMBL" id="SMTG01000002">
    <property type="protein sequence ID" value="TDK33297.1"/>
    <property type="molecule type" value="Genomic_DNA"/>
</dbReference>
<dbReference type="OrthoDB" id="5966285at2"/>
<sequence length="246" mass="25844">MNRLLLVEDDPTSRSFLQAASAALPAEVDIADSVEAAYALATTNAYDAWLIDANLPDGTGSGLLARLRADGRDTPAIAHTAARERRELDALRAEGFAIAVSKPVATDAWLGAIRRVLVRRAAQRARAPSAPVPDARRSGDAPLWNRETALAAVGGDMRNVEGLRDLFVGELDGTRQRIAKAAASGDDVAMQADLHRLRAGCGFVGAERLGLSARVLHADPASPAALQEFLATLDATRASAHAIANA</sequence>
<feature type="modified residue" description="4-aspartylphosphate" evidence="3">
    <location>
        <position position="52"/>
    </location>
</feature>
<dbReference type="Gene3D" id="1.20.120.160">
    <property type="entry name" value="HPT domain"/>
    <property type="match status" value="1"/>
</dbReference>
<keyword evidence="6" id="KW-1185">Reference proteome</keyword>
<keyword evidence="1 3" id="KW-0597">Phosphoprotein</keyword>
<dbReference type="InterPro" id="IPR008207">
    <property type="entry name" value="Sig_transdc_His_kin_Hpt_dom"/>
</dbReference>
<dbReference type="PANTHER" id="PTHR44591">
    <property type="entry name" value="STRESS RESPONSE REGULATOR PROTEIN 1"/>
    <property type="match status" value="1"/>
</dbReference>
<dbReference type="Proteomes" id="UP000295543">
    <property type="component" value="Unassembled WGS sequence"/>
</dbReference>
<reference evidence="5 6" key="1">
    <citation type="submission" date="2019-03" db="EMBL/GenBank/DDBJ databases">
        <title>Luteimonas zhaokaii sp.nov., isolated from the rectal contents of Plateau pika in Yushu, Qinghai Province, China.</title>
        <authorList>
            <person name="Zhang G."/>
        </authorList>
    </citation>
    <scope>NUCLEOTIDE SEQUENCE [LARGE SCALE GENOMIC DNA]</scope>
    <source>
        <strain evidence="5 6">THG-MD21</strain>
    </source>
</reference>
<dbReference type="AlphaFoldDB" id="A0A4R5UDD6"/>
<dbReference type="SMART" id="SM00448">
    <property type="entry name" value="REC"/>
    <property type="match status" value="1"/>
</dbReference>
<dbReference type="PANTHER" id="PTHR44591:SF21">
    <property type="entry name" value="TWO-COMPONENT RESPONSE REGULATOR"/>
    <property type="match status" value="1"/>
</dbReference>
<dbReference type="InterPro" id="IPR036641">
    <property type="entry name" value="HPT_dom_sf"/>
</dbReference>
<dbReference type="InterPro" id="IPR050595">
    <property type="entry name" value="Bact_response_regulator"/>
</dbReference>
<dbReference type="SUPFAM" id="SSF52172">
    <property type="entry name" value="CheY-like"/>
    <property type="match status" value="1"/>
</dbReference>
<dbReference type="Gene3D" id="3.40.50.2300">
    <property type="match status" value="1"/>
</dbReference>
<dbReference type="CDD" id="cd00156">
    <property type="entry name" value="REC"/>
    <property type="match status" value="1"/>
</dbReference>
<feature type="domain" description="Response regulatory" evidence="4">
    <location>
        <begin position="3"/>
        <end position="117"/>
    </location>
</feature>
<evidence type="ECO:0000313" key="5">
    <source>
        <dbReference type="EMBL" id="TDK33297.1"/>
    </source>
</evidence>
<dbReference type="PROSITE" id="PS50110">
    <property type="entry name" value="RESPONSE_REGULATORY"/>
    <property type="match status" value="1"/>
</dbReference>
<dbReference type="Pfam" id="PF00072">
    <property type="entry name" value="Response_reg"/>
    <property type="match status" value="1"/>
</dbReference>
<name>A0A4R5UDD6_9GAMM</name>
<protein>
    <submittedName>
        <fullName evidence="5">Response regulator</fullName>
    </submittedName>
</protein>
<keyword evidence="2" id="KW-0902">Two-component regulatory system</keyword>
<gene>
    <name evidence="5" type="ORF">E2F49_04510</name>
</gene>
<evidence type="ECO:0000256" key="1">
    <source>
        <dbReference type="ARBA" id="ARBA00022553"/>
    </source>
</evidence>
<dbReference type="GO" id="GO:0004672">
    <property type="term" value="F:protein kinase activity"/>
    <property type="evidence" value="ECO:0007669"/>
    <property type="project" value="UniProtKB-ARBA"/>
</dbReference>
<dbReference type="GO" id="GO:0000160">
    <property type="term" value="P:phosphorelay signal transduction system"/>
    <property type="evidence" value="ECO:0007669"/>
    <property type="project" value="UniProtKB-KW"/>
</dbReference>
<evidence type="ECO:0000256" key="2">
    <source>
        <dbReference type="ARBA" id="ARBA00023012"/>
    </source>
</evidence>
<accession>A0A4R5UDD6</accession>
<evidence type="ECO:0000259" key="4">
    <source>
        <dbReference type="PROSITE" id="PS50110"/>
    </source>
</evidence>
<evidence type="ECO:0000313" key="6">
    <source>
        <dbReference type="Proteomes" id="UP000295543"/>
    </source>
</evidence>
<dbReference type="SUPFAM" id="SSF47226">
    <property type="entry name" value="Histidine-containing phosphotransfer domain, HPT domain"/>
    <property type="match status" value="1"/>
</dbReference>
<proteinExistence type="predicted"/>
<dbReference type="InterPro" id="IPR011006">
    <property type="entry name" value="CheY-like_superfamily"/>
</dbReference>
<dbReference type="RefSeq" id="WP_055248416.1">
    <property type="nucleotide sequence ID" value="NZ_SMTG01000002.1"/>
</dbReference>
<dbReference type="Pfam" id="PF01627">
    <property type="entry name" value="Hpt"/>
    <property type="match status" value="1"/>
</dbReference>
<organism evidence="5 6">
    <name type="scientific">Luteimonas terrae</name>
    <dbReference type="NCBI Taxonomy" id="1530191"/>
    <lineage>
        <taxon>Bacteria</taxon>
        <taxon>Pseudomonadati</taxon>
        <taxon>Pseudomonadota</taxon>
        <taxon>Gammaproteobacteria</taxon>
        <taxon>Lysobacterales</taxon>
        <taxon>Lysobacteraceae</taxon>
        <taxon>Luteimonas</taxon>
    </lineage>
</organism>